<dbReference type="Gene3D" id="3.30.200.20">
    <property type="entry name" value="Phosphorylase Kinase, domain 1"/>
    <property type="match status" value="1"/>
</dbReference>
<dbReference type="GO" id="GO:0005524">
    <property type="term" value="F:ATP binding"/>
    <property type="evidence" value="ECO:0007669"/>
    <property type="project" value="UniProtKB-UniRule"/>
</dbReference>
<dbReference type="InterPro" id="IPR017441">
    <property type="entry name" value="Protein_kinase_ATP_BS"/>
</dbReference>
<dbReference type="PROSITE" id="PS00109">
    <property type="entry name" value="PROTEIN_KINASE_TYR"/>
    <property type="match status" value="1"/>
</dbReference>
<dbReference type="InterPro" id="IPR020635">
    <property type="entry name" value="Tyr_kinase_cat_dom"/>
</dbReference>
<feature type="transmembrane region" description="Helical" evidence="10">
    <location>
        <begin position="269"/>
        <end position="288"/>
    </location>
</feature>
<evidence type="ECO:0000256" key="8">
    <source>
        <dbReference type="PROSITE-ProRule" id="PRU10141"/>
    </source>
</evidence>
<feature type="signal peptide" evidence="11">
    <location>
        <begin position="1"/>
        <end position="23"/>
    </location>
</feature>
<keyword evidence="10" id="KW-1133">Transmembrane helix</keyword>
<comment type="subcellular location">
    <subcellularLocation>
        <location evidence="1">Membrane</location>
        <topology evidence="1">Single-pass membrane protein</topology>
    </subcellularLocation>
</comment>
<dbReference type="CDD" id="cd00192">
    <property type="entry name" value="PTKc"/>
    <property type="match status" value="1"/>
</dbReference>
<dbReference type="GO" id="GO:0007169">
    <property type="term" value="P:cell surface receptor protein tyrosine kinase signaling pathway"/>
    <property type="evidence" value="ECO:0007669"/>
    <property type="project" value="TreeGrafter"/>
</dbReference>
<dbReference type="InterPro" id="IPR050122">
    <property type="entry name" value="RTK"/>
</dbReference>
<keyword evidence="11" id="KW-0732">Signal</keyword>
<evidence type="ECO:0000256" key="11">
    <source>
        <dbReference type="SAM" id="SignalP"/>
    </source>
</evidence>
<keyword evidence="10" id="KW-0812">Transmembrane</keyword>
<dbReference type="PROSITE" id="PS00107">
    <property type="entry name" value="PROTEIN_KINASE_ATP"/>
    <property type="match status" value="1"/>
</dbReference>
<feature type="binding site" evidence="8">
    <location>
        <position position="389"/>
    </location>
    <ligand>
        <name>ATP</name>
        <dbReference type="ChEBI" id="CHEBI:30616"/>
    </ligand>
</feature>
<reference evidence="14" key="1">
    <citation type="journal article" date="2013" name="Genome Biol.">
        <title>Draft genome of the mountain pine beetle, Dendroctonus ponderosae Hopkins, a major forest pest.</title>
        <authorList>
            <person name="Keeling C.I."/>
            <person name="Yuen M.M."/>
            <person name="Liao N.Y."/>
            <person name="Docking T.R."/>
            <person name="Chan S.K."/>
            <person name="Taylor G.A."/>
            <person name="Palmquist D.L."/>
            <person name="Jackman S.D."/>
            <person name="Nguyen A."/>
            <person name="Li M."/>
            <person name="Henderson H."/>
            <person name="Janes J.K."/>
            <person name="Zhao Y."/>
            <person name="Pandoh P."/>
            <person name="Moore R."/>
            <person name="Sperling F.A."/>
            <person name="Huber D.P."/>
            <person name="Birol I."/>
            <person name="Jones S.J."/>
            <person name="Bohlmann J."/>
        </authorList>
    </citation>
    <scope>NUCLEOTIDE SEQUENCE</scope>
</reference>
<dbReference type="InterPro" id="IPR008266">
    <property type="entry name" value="Tyr_kinase_AS"/>
</dbReference>
<dbReference type="AlphaFoldDB" id="A0AAR5P6A6"/>
<evidence type="ECO:0000256" key="7">
    <source>
        <dbReference type="ARBA" id="ARBA00051243"/>
    </source>
</evidence>
<dbReference type="PANTHER" id="PTHR24416">
    <property type="entry name" value="TYROSINE-PROTEIN KINASE RECEPTOR"/>
    <property type="match status" value="1"/>
</dbReference>
<dbReference type="GO" id="GO:0043235">
    <property type="term" value="C:receptor complex"/>
    <property type="evidence" value="ECO:0007669"/>
    <property type="project" value="TreeGrafter"/>
</dbReference>
<dbReference type="FunFam" id="1.10.510.10:FF:000554">
    <property type="entry name" value="Predicted protein"/>
    <property type="match status" value="1"/>
</dbReference>
<keyword evidence="14" id="KW-1185">Reference proteome</keyword>
<feature type="chain" id="PRO_5043972449" description="Protein kinase domain-containing protein" evidence="11">
    <location>
        <begin position="24"/>
        <end position="816"/>
    </location>
</feature>
<dbReference type="KEGG" id="dpa:109535206"/>
<evidence type="ECO:0000313" key="14">
    <source>
        <dbReference type="Proteomes" id="UP000019118"/>
    </source>
</evidence>
<reference evidence="13" key="2">
    <citation type="submission" date="2024-08" db="UniProtKB">
        <authorList>
            <consortium name="EnsemblMetazoa"/>
        </authorList>
    </citation>
    <scope>IDENTIFICATION</scope>
</reference>
<dbReference type="GeneID" id="109535206"/>
<keyword evidence="3 8" id="KW-0547">Nucleotide-binding</keyword>
<dbReference type="GO" id="GO:0005886">
    <property type="term" value="C:plasma membrane"/>
    <property type="evidence" value="ECO:0007669"/>
    <property type="project" value="TreeGrafter"/>
</dbReference>
<dbReference type="Gene3D" id="1.10.510.10">
    <property type="entry name" value="Transferase(Phosphotransferase) domain 1"/>
    <property type="match status" value="1"/>
</dbReference>
<organism evidence="13 14">
    <name type="scientific">Dendroctonus ponderosae</name>
    <name type="common">Mountain pine beetle</name>
    <dbReference type="NCBI Taxonomy" id="77166"/>
    <lineage>
        <taxon>Eukaryota</taxon>
        <taxon>Metazoa</taxon>
        <taxon>Ecdysozoa</taxon>
        <taxon>Arthropoda</taxon>
        <taxon>Hexapoda</taxon>
        <taxon>Insecta</taxon>
        <taxon>Pterygota</taxon>
        <taxon>Neoptera</taxon>
        <taxon>Endopterygota</taxon>
        <taxon>Coleoptera</taxon>
        <taxon>Polyphaga</taxon>
        <taxon>Cucujiformia</taxon>
        <taxon>Curculionidae</taxon>
        <taxon>Scolytinae</taxon>
        <taxon>Dendroctonus</taxon>
    </lineage>
</organism>
<dbReference type="Proteomes" id="UP000019118">
    <property type="component" value="Unassembled WGS sequence"/>
</dbReference>
<evidence type="ECO:0000256" key="5">
    <source>
        <dbReference type="ARBA" id="ARBA00022840"/>
    </source>
</evidence>
<comment type="catalytic activity">
    <reaction evidence="7">
        <text>L-tyrosyl-[protein] + ATP = O-phospho-L-tyrosyl-[protein] + ADP + H(+)</text>
        <dbReference type="Rhea" id="RHEA:10596"/>
        <dbReference type="Rhea" id="RHEA-COMP:10136"/>
        <dbReference type="Rhea" id="RHEA-COMP:20101"/>
        <dbReference type="ChEBI" id="CHEBI:15378"/>
        <dbReference type="ChEBI" id="CHEBI:30616"/>
        <dbReference type="ChEBI" id="CHEBI:46858"/>
        <dbReference type="ChEBI" id="CHEBI:61978"/>
        <dbReference type="ChEBI" id="CHEBI:456216"/>
        <dbReference type="EC" id="2.7.10.1"/>
    </reaction>
</comment>
<dbReference type="InterPro" id="IPR001245">
    <property type="entry name" value="Ser-Thr/Tyr_kinase_cat_dom"/>
</dbReference>
<evidence type="ECO:0000256" key="10">
    <source>
        <dbReference type="SAM" id="Phobius"/>
    </source>
</evidence>
<evidence type="ECO:0000256" key="9">
    <source>
        <dbReference type="SAM" id="MobiDB-lite"/>
    </source>
</evidence>
<evidence type="ECO:0000256" key="6">
    <source>
        <dbReference type="ARBA" id="ARBA00023137"/>
    </source>
</evidence>
<proteinExistence type="predicted"/>
<dbReference type="InterPro" id="IPR000719">
    <property type="entry name" value="Prot_kinase_dom"/>
</dbReference>
<dbReference type="EnsemblMetazoa" id="XM_019901080.1">
    <property type="protein sequence ID" value="XP_019756639.1"/>
    <property type="gene ID" value="LOC109535206"/>
</dbReference>
<evidence type="ECO:0000256" key="2">
    <source>
        <dbReference type="ARBA" id="ARBA00022679"/>
    </source>
</evidence>
<protein>
    <recommendedName>
        <fullName evidence="12">Protein kinase domain-containing protein</fullName>
    </recommendedName>
</protein>
<keyword evidence="6" id="KW-0829">Tyrosine-protein kinase</keyword>
<evidence type="ECO:0000256" key="3">
    <source>
        <dbReference type="ARBA" id="ARBA00022741"/>
    </source>
</evidence>
<feature type="domain" description="Protein kinase" evidence="12">
    <location>
        <begin position="355"/>
        <end position="797"/>
    </location>
</feature>
<evidence type="ECO:0000256" key="1">
    <source>
        <dbReference type="ARBA" id="ARBA00004167"/>
    </source>
</evidence>
<keyword evidence="4" id="KW-0418">Kinase</keyword>
<evidence type="ECO:0000256" key="4">
    <source>
        <dbReference type="ARBA" id="ARBA00022777"/>
    </source>
</evidence>
<keyword evidence="5 8" id="KW-0067">ATP-binding</keyword>
<dbReference type="PANTHER" id="PTHR24416:SF594">
    <property type="entry name" value="PROTEIN KINASE DOMAIN-CONTAINING PROTEIN"/>
    <property type="match status" value="1"/>
</dbReference>
<name>A0AAR5P6A6_DENPD</name>
<dbReference type="Pfam" id="PF07714">
    <property type="entry name" value="PK_Tyr_Ser-Thr"/>
    <property type="match status" value="2"/>
</dbReference>
<evidence type="ECO:0000313" key="13">
    <source>
        <dbReference type="EnsemblMetazoa" id="XP_019756639.1"/>
    </source>
</evidence>
<evidence type="ECO:0000259" key="12">
    <source>
        <dbReference type="PROSITE" id="PS50011"/>
    </source>
</evidence>
<dbReference type="SUPFAM" id="SSF56112">
    <property type="entry name" value="Protein kinase-like (PK-like)"/>
    <property type="match status" value="1"/>
</dbReference>
<accession>A0AAR5P6A6</accession>
<sequence length="816" mass="92541">MIMLWRSTFYILVTVEVVWLINGDEAIMPAALSCQNPKGLFEDLTITSFIDKNRYIRLNISWANPKANFSHFGMMIETNCSSIYGDLNVSVDANFLIKPNMETMAHPAEPLMHGCKYDFDLFARVAFGNETCTVSQIANYKIPDCVGEVCECGAADAPFVYTNHQRIDGHSYTLIFNKTNSLSDLTLEEVFDKVWYTSTNTRNTVTMVQPEHIRFDNTRNKFNLTFDDFQEGNSYKVNVDLLLDNCKYPFNTIISVTKNGGTERSRLHVFFYLTAAIGLIVLLSYILLKTKPQLFEKLKNYVPFFKHELPVHYTANSLSNIPGNRKECINTQYTPLEFSASSRLLDEFEIPRNKITLMNEIGGGAFGKVFKAEVYNLNNKPGYMYAAAKLPIQNAPPEETADFLAEIEMMKKITCVGGHPNVIKMLACVTIEFPYIMVMELVPNGCLKSYLSNMRKLWDERKERKIQKNHRHFFPDYKNRNIGTDQLQRTQLHEMYNMIVENYLPDGTIPENDRTLQYTDLAFEDYTGSTVSSETNSYITPDAPKTPSTPGSLFLTPPVKDGRLNQRILKISKPTNKFVPACLSPQSPLTPYSKSSSGLPSGTGTLLTPLESLPATPLLNLIEEDTEEIKPVLDSKQLQSFALQIANGMAFLESVGITHRDLAARNILIGENKLLKISDFGMARVGVYVNSAQKRQPLRWMAPEAIESRTCNNKTDVWSFGVVLWEIGTLGAFPYKSLSNDQVIAHILQGRRLERPETCTDQVYDLMQKCWQKNPEDRPRFEDIAKQLDANNGKIYVDFSKLSPKYVFPPTQDESA</sequence>
<dbReference type="GO" id="GO:0004714">
    <property type="term" value="F:transmembrane receptor protein tyrosine kinase activity"/>
    <property type="evidence" value="ECO:0007669"/>
    <property type="project" value="UniProtKB-EC"/>
</dbReference>
<keyword evidence="2" id="KW-0808">Transferase</keyword>
<dbReference type="SMART" id="SM00219">
    <property type="entry name" value="TyrKc"/>
    <property type="match status" value="1"/>
</dbReference>
<keyword evidence="10" id="KW-0472">Membrane</keyword>
<dbReference type="PROSITE" id="PS50011">
    <property type="entry name" value="PROTEIN_KINASE_DOM"/>
    <property type="match status" value="1"/>
</dbReference>
<dbReference type="InterPro" id="IPR011009">
    <property type="entry name" value="Kinase-like_dom_sf"/>
</dbReference>
<feature type="region of interest" description="Disordered" evidence="9">
    <location>
        <begin position="533"/>
        <end position="557"/>
    </location>
</feature>